<feature type="domain" description="Glycosyltransferase 2-like" evidence="1">
    <location>
        <begin position="89"/>
        <end position="206"/>
    </location>
</feature>
<proteinExistence type="predicted"/>
<reference evidence="3" key="1">
    <citation type="journal article" date="2019" name="Int. J. Syst. Evol. Microbiol.">
        <title>The Global Catalogue of Microorganisms (GCM) 10K type strain sequencing project: providing services to taxonomists for standard genome sequencing and annotation.</title>
        <authorList>
            <consortium name="The Broad Institute Genomics Platform"/>
            <consortium name="The Broad Institute Genome Sequencing Center for Infectious Disease"/>
            <person name="Wu L."/>
            <person name="Ma J."/>
        </authorList>
    </citation>
    <scope>NUCLEOTIDE SEQUENCE [LARGE SCALE GENOMIC DNA]</scope>
    <source>
        <strain evidence="3">JCM 17804</strain>
    </source>
</reference>
<organism evidence="2 3">
    <name type="scientific">Variovorax defluvii</name>
    <dbReference type="NCBI Taxonomy" id="913761"/>
    <lineage>
        <taxon>Bacteria</taxon>
        <taxon>Pseudomonadati</taxon>
        <taxon>Pseudomonadota</taxon>
        <taxon>Betaproteobacteria</taxon>
        <taxon>Burkholderiales</taxon>
        <taxon>Comamonadaceae</taxon>
        <taxon>Variovorax</taxon>
    </lineage>
</organism>
<dbReference type="Proteomes" id="UP001500975">
    <property type="component" value="Unassembled WGS sequence"/>
</dbReference>
<evidence type="ECO:0000313" key="3">
    <source>
        <dbReference type="Proteomes" id="UP001500975"/>
    </source>
</evidence>
<name>A0ABP8HDD2_9BURK</name>
<keyword evidence="3" id="KW-1185">Reference proteome</keyword>
<protein>
    <recommendedName>
        <fullName evidence="1">Glycosyltransferase 2-like domain-containing protein</fullName>
    </recommendedName>
</protein>
<gene>
    <name evidence="2" type="ORF">GCM10023165_15950</name>
</gene>
<sequence>MPSPLPPPPAITVSIVSHGQLELIRPLLDQLDQFSRGTIAKVLLTLNIPEPDALASGRWGFPMERIENARPMGFGANHNQAFARCETPWFLVLNPDIRLDADVLAPLLAHATPDAGLMAPRILEPGKTTPEQHRAIITPQEIVSRRRPGYAIPAEPAWIPGLFMLFRSEAYRQIGGFDERFFMYGEDFDICARLRLAGWKIRIAEHLRTRHDAQRASHSSKRHLYWHLTSLLKVWTSPAFWRYRRLEAATRAASQADT</sequence>
<dbReference type="InterPro" id="IPR029044">
    <property type="entry name" value="Nucleotide-diphossugar_trans"/>
</dbReference>
<dbReference type="InterPro" id="IPR001173">
    <property type="entry name" value="Glyco_trans_2-like"/>
</dbReference>
<evidence type="ECO:0000313" key="2">
    <source>
        <dbReference type="EMBL" id="GAA4337732.1"/>
    </source>
</evidence>
<evidence type="ECO:0000259" key="1">
    <source>
        <dbReference type="Pfam" id="PF13632"/>
    </source>
</evidence>
<dbReference type="Gene3D" id="3.90.550.10">
    <property type="entry name" value="Spore Coat Polysaccharide Biosynthesis Protein SpsA, Chain A"/>
    <property type="match status" value="1"/>
</dbReference>
<comment type="caution">
    <text evidence="2">The sequence shown here is derived from an EMBL/GenBank/DDBJ whole genome shotgun (WGS) entry which is preliminary data.</text>
</comment>
<dbReference type="Pfam" id="PF13632">
    <property type="entry name" value="Glyco_trans_2_3"/>
    <property type="match status" value="1"/>
</dbReference>
<dbReference type="EMBL" id="BAABGJ010000012">
    <property type="protein sequence ID" value="GAA4337732.1"/>
    <property type="molecule type" value="Genomic_DNA"/>
</dbReference>
<dbReference type="SUPFAM" id="SSF53448">
    <property type="entry name" value="Nucleotide-diphospho-sugar transferases"/>
    <property type="match status" value="1"/>
</dbReference>
<dbReference type="PANTHER" id="PTHR43179">
    <property type="entry name" value="RHAMNOSYLTRANSFERASE WBBL"/>
    <property type="match status" value="1"/>
</dbReference>
<dbReference type="PANTHER" id="PTHR43179:SF10">
    <property type="entry name" value="GLYCOSYL TRANSFERASE"/>
    <property type="match status" value="1"/>
</dbReference>
<dbReference type="RefSeq" id="WP_345537065.1">
    <property type="nucleotide sequence ID" value="NZ_BAABGJ010000012.1"/>
</dbReference>
<accession>A0ABP8HDD2</accession>